<name>A0A9N8YVM0_9GLOM</name>
<dbReference type="Proteomes" id="UP000789831">
    <property type="component" value="Unassembled WGS sequence"/>
</dbReference>
<comment type="caution">
    <text evidence="1">The sequence shown here is derived from an EMBL/GenBank/DDBJ whole genome shotgun (WGS) entry which is preliminary data.</text>
</comment>
<sequence>MTDKFKLVLNVPKTYEQFVLDNQYEQNQDVADSYAAEFGAYGDAFNPSLSNIRLAPANGDAQIQKMA</sequence>
<organism evidence="1 2">
    <name type="scientific">Ambispora gerdemannii</name>
    <dbReference type="NCBI Taxonomy" id="144530"/>
    <lineage>
        <taxon>Eukaryota</taxon>
        <taxon>Fungi</taxon>
        <taxon>Fungi incertae sedis</taxon>
        <taxon>Mucoromycota</taxon>
        <taxon>Glomeromycotina</taxon>
        <taxon>Glomeromycetes</taxon>
        <taxon>Archaeosporales</taxon>
        <taxon>Ambisporaceae</taxon>
        <taxon>Ambispora</taxon>
    </lineage>
</organism>
<gene>
    <name evidence="1" type="ORF">AGERDE_LOCUS1642</name>
</gene>
<proteinExistence type="predicted"/>
<protein>
    <submittedName>
        <fullName evidence="1">13450_t:CDS:1</fullName>
    </submittedName>
</protein>
<evidence type="ECO:0000313" key="2">
    <source>
        <dbReference type="Proteomes" id="UP000789831"/>
    </source>
</evidence>
<reference evidence="1" key="1">
    <citation type="submission" date="2021-06" db="EMBL/GenBank/DDBJ databases">
        <authorList>
            <person name="Kallberg Y."/>
            <person name="Tangrot J."/>
            <person name="Rosling A."/>
        </authorList>
    </citation>
    <scope>NUCLEOTIDE SEQUENCE</scope>
    <source>
        <strain evidence="1">MT106</strain>
    </source>
</reference>
<accession>A0A9N8YVM0</accession>
<evidence type="ECO:0000313" key="1">
    <source>
        <dbReference type="EMBL" id="CAG8449588.1"/>
    </source>
</evidence>
<dbReference type="AlphaFoldDB" id="A0A9N8YVM0"/>
<dbReference type="EMBL" id="CAJVPL010000118">
    <property type="protein sequence ID" value="CAG8449588.1"/>
    <property type="molecule type" value="Genomic_DNA"/>
</dbReference>
<keyword evidence="2" id="KW-1185">Reference proteome</keyword>